<evidence type="ECO:0000313" key="2">
    <source>
        <dbReference type="Proteomes" id="UP000218238"/>
    </source>
</evidence>
<gene>
    <name evidence="1" type="ORF">CK510_03750</name>
</gene>
<dbReference type="OrthoDB" id="487561at2"/>
<organism evidence="1 2">
    <name type="scientific">Brunnivagina elsteri CCALA 953</name>
    <dbReference type="NCBI Taxonomy" id="987040"/>
    <lineage>
        <taxon>Bacteria</taxon>
        <taxon>Bacillati</taxon>
        <taxon>Cyanobacteriota</taxon>
        <taxon>Cyanophyceae</taxon>
        <taxon>Nostocales</taxon>
        <taxon>Calotrichaceae</taxon>
        <taxon>Brunnivagina</taxon>
    </lineage>
</organism>
<dbReference type="EMBL" id="NTFS01000023">
    <property type="protein sequence ID" value="PAX60096.1"/>
    <property type="molecule type" value="Genomic_DNA"/>
</dbReference>
<keyword evidence="2" id="KW-1185">Reference proteome</keyword>
<comment type="caution">
    <text evidence="1">The sequence shown here is derived from an EMBL/GenBank/DDBJ whole genome shotgun (WGS) entry which is preliminary data.</text>
</comment>
<dbReference type="Proteomes" id="UP000218238">
    <property type="component" value="Unassembled WGS sequence"/>
</dbReference>
<reference evidence="1 2" key="1">
    <citation type="submission" date="2017-08" db="EMBL/GenBank/DDBJ databases">
        <title>Draft genome sequence of filamentous cyanobacterium Calothrix elsteri CCALA 953.</title>
        <authorList>
            <person name="Gagunashvili A.N."/>
            <person name="Elster J."/>
            <person name="Andresson O.S."/>
        </authorList>
    </citation>
    <scope>NUCLEOTIDE SEQUENCE [LARGE SCALE GENOMIC DNA]</scope>
    <source>
        <strain evidence="1 2">CCALA 953</strain>
    </source>
</reference>
<name>A0A2A2TNI2_9CYAN</name>
<protein>
    <submittedName>
        <fullName evidence="1">Uncharacterized protein</fullName>
    </submittedName>
</protein>
<dbReference type="AlphaFoldDB" id="A0A2A2TNI2"/>
<sequence length="113" mass="13148">MNPNSQDEPTHPQKIDPYEKILFSGYTDAEIAEMKTLMENWDKATYPTLAHSIVNHADKHDFRNNYLKYLRKANNFNKKGARKTILSDGADRWNKGNEFIIERNGKIISYGEN</sequence>
<evidence type="ECO:0000313" key="1">
    <source>
        <dbReference type="EMBL" id="PAX60096.1"/>
    </source>
</evidence>
<dbReference type="RefSeq" id="WP_095720416.1">
    <property type="nucleotide sequence ID" value="NZ_NTFS01000023.1"/>
</dbReference>
<accession>A0A2A2TNI2</accession>
<proteinExistence type="predicted"/>